<evidence type="ECO:0000313" key="3">
    <source>
        <dbReference type="EnsemblPlants" id="cds.evm.model.03.1699"/>
    </source>
</evidence>
<dbReference type="InterPro" id="IPR001372">
    <property type="entry name" value="Dynein_light_chain_typ-1/2"/>
</dbReference>
<feature type="region of interest" description="Disordered" evidence="1">
    <location>
        <begin position="1"/>
        <end position="59"/>
    </location>
</feature>
<evidence type="ECO:0008006" key="6">
    <source>
        <dbReference type="Google" id="ProtNLM"/>
    </source>
</evidence>
<feature type="compositionally biased region" description="Low complexity" evidence="1">
    <location>
        <begin position="45"/>
        <end position="58"/>
    </location>
</feature>
<evidence type="ECO:0000313" key="5">
    <source>
        <dbReference type="Proteomes" id="UP000596661"/>
    </source>
</evidence>
<keyword evidence="5" id="KW-1185">Reference proteome</keyword>
<dbReference type="PANTHER" id="PTHR11886">
    <property type="entry name" value="DYNEIN LIGHT CHAIN"/>
    <property type="match status" value="1"/>
</dbReference>
<dbReference type="EnsemblPlants" id="evm.model.03.1699">
    <property type="protein sequence ID" value="cds.evm.model.03.1699"/>
    <property type="gene ID" value="evm.TU.03.1699"/>
</dbReference>
<organism evidence="2 4">
    <name type="scientific">Cannabis sativa</name>
    <name type="common">Hemp</name>
    <name type="synonym">Marijuana</name>
    <dbReference type="NCBI Taxonomy" id="3483"/>
    <lineage>
        <taxon>Eukaryota</taxon>
        <taxon>Viridiplantae</taxon>
        <taxon>Streptophyta</taxon>
        <taxon>Embryophyta</taxon>
        <taxon>Tracheophyta</taxon>
        <taxon>Spermatophyta</taxon>
        <taxon>Magnoliopsida</taxon>
        <taxon>eudicotyledons</taxon>
        <taxon>Gunneridae</taxon>
        <taxon>Pentapetalae</taxon>
        <taxon>rosids</taxon>
        <taxon>fabids</taxon>
        <taxon>Rosales</taxon>
        <taxon>Cannabaceae</taxon>
        <taxon>Cannabis</taxon>
    </lineage>
</organism>
<dbReference type="Gene3D" id="3.30.740.10">
    <property type="entry name" value="Protein Inhibitor Of Neuronal Nitric Oxide Synthase"/>
    <property type="match status" value="1"/>
</dbReference>
<dbReference type="FunFam" id="3.30.740.10:FF:000003">
    <property type="entry name" value="Dynein light chain"/>
    <property type="match status" value="1"/>
</dbReference>
<dbReference type="Proteomes" id="UP000525078">
    <property type="component" value="Unassembled WGS sequence"/>
</dbReference>
<feature type="region of interest" description="Disordered" evidence="1">
    <location>
        <begin position="97"/>
        <end position="180"/>
    </location>
</feature>
<protein>
    <recommendedName>
        <fullName evidence="6">Dynein light chain</fullName>
    </recommendedName>
</protein>
<feature type="compositionally biased region" description="Basic and acidic residues" evidence="1">
    <location>
        <begin position="145"/>
        <end position="178"/>
    </location>
</feature>
<reference evidence="3 5" key="1">
    <citation type="submission" date="2018-11" db="EMBL/GenBank/DDBJ databases">
        <authorList>
            <person name="Grassa J C."/>
        </authorList>
    </citation>
    <scope>NUCLEOTIDE SEQUENCE [LARGE SCALE GENOMIC DNA]</scope>
</reference>
<evidence type="ECO:0000313" key="2">
    <source>
        <dbReference type="EMBL" id="KAF4352538.1"/>
    </source>
</evidence>
<evidence type="ECO:0000313" key="4">
    <source>
        <dbReference type="Proteomes" id="UP000525078"/>
    </source>
</evidence>
<dbReference type="EMBL" id="UZAU01000330">
    <property type="status" value="NOT_ANNOTATED_CDS"/>
    <property type="molecule type" value="Genomic_DNA"/>
</dbReference>
<reference evidence="3" key="3">
    <citation type="submission" date="2021-03" db="UniProtKB">
        <authorList>
            <consortium name="EnsemblPlants"/>
        </authorList>
    </citation>
    <scope>IDENTIFICATION</scope>
</reference>
<reference evidence="2 4" key="2">
    <citation type="journal article" date="2020" name="bioRxiv">
        <title>Sequence and annotation of 42 cannabis genomes reveals extensive copy number variation in cannabinoid synthesis and pathogen resistance genes.</title>
        <authorList>
            <person name="Mckernan K.J."/>
            <person name="Helbert Y."/>
            <person name="Kane L.T."/>
            <person name="Ebling H."/>
            <person name="Zhang L."/>
            <person name="Liu B."/>
            <person name="Eaton Z."/>
            <person name="Mclaughlin S."/>
            <person name="Kingan S."/>
            <person name="Baybayan P."/>
            <person name="Concepcion G."/>
            <person name="Jordan M."/>
            <person name="Riva A."/>
            <person name="Barbazuk W."/>
            <person name="Harkins T."/>
        </authorList>
    </citation>
    <scope>NUCLEOTIDE SEQUENCE [LARGE SCALE GENOMIC DNA]</scope>
    <source>
        <strain evidence="4">cv. Jamaican Lion 4</strain>
        <strain evidence="2">Mother</strain>
        <tissue evidence="2">Leaf</tissue>
    </source>
</reference>
<dbReference type="OrthoDB" id="6506078at2759"/>
<dbReference type="EMBL" id="JAATIP010000312">
    <property type="protein sequence ID" value="KAF4352538.1"/>
    <property type="molecule type" value="Genomic_DNA"/>
</dbReference>
<name>A0A7J6E2C4_CANSA</name>
<dbReference type="GO" id="GO:0007017">
    <property type="term" value="P:microtubule-based process"/>
    <property type="evidence" value="ECO:0007669"/>
    <property type="project" value="InterPro"/>
</dbReference>
<dbReference type="GO" id="GO:0005868">
    <property type="term" value="C:cytoplasmic dynein complex"/>
    <property type="evidence" value="ECO:0007669"/>
    <property type="project" value="TreeGrafter"/>
</dbReference>
<dbReference type="PANTHER" id="PTHR11886:SF80">
    <property type="entry name" value="OS01G0555600 PROTEIN"/>
    <property type="match status" value="1"/>
</dbReference>
<dbReference type="InterPro" id="IPR037177">
    <property type="entry name" value="DLC_sf"/>
</dbReference>
<dbReference type="Gramene" id="evm.model.03.1699">
    <property type="protein sequence ID" value="cds.evm.model.03.1699"/>
    <property type="gene ID" value="evm.TU.03.1699"/>
</dbReference>
<evidence type="ECO:0000256" key="1">
    <source>
        <dbReference type="SAM" id="MobiDB-lite"/>
    </source>
</evidence>
<accession>A0A803P6C0</accession>
<sequence length="313" mass="34151">MANRTTQRRMLAAGGGGGGRPNSKSSSMSDHTLHNPDPILPSKPSPLLKNNNNISLSRSLDHGQYVRTVQKPTSRNNNNKVILSLIDSTYFHQPKSKTMSSSAAASPTVDSSKHSLSKAKTGQPRKATVNDKEEEDDYGKGSGDSCKDQSKKSTKEGEKKKFSQVMLRKDNKKEEQRLQQRHSVSLPFAGNGIGTGAGSGGRRRSLCETHVELADVFASNGVKVVSADMPPFMQIHAVEFARKAHDSLEKFTSRTLASALKKEFDGVYGPAWHCIVGSSFGSFVTHSVGGFLYFSMDQKLYILLFKTAVQRAD</sequence>
<dbReference type="SUPFAM" id="SSF54648">
    <property type="entry name" value="DLC"/>
    <property type="match status" value="1"/>
</dbReference>
<proteinExistence type="predicted"/>
<dbReference type="AlphaFoldDB" id="A0A7J6E2C4"/>
<dbReference type="GO" id="GO:0045505">
    <property type="term" value="F:dynein intermediate chain binding"/>
    <property type="evidence" value="ECO:0007669"/>
    <property type="project" value="TreeGrafter"/>
</dbReference>
<gene>
    <name evidence="3" type="primary">LOC115708769</name>
    <name evidence="2" type="ORF">F8388_012234</name>
</gene>
<dbReference type="Pfam" id="PF01221">
    <property type="entry name" value="Dynein_light"/>
    <property type="match status" value="1"/>
</dbReference>
<accession>A0A7J6E2C4</accession>
<dbReference type="CDD" id="cd21452">
    <property type="entry name" value="DLC-like_DYNLL1_DYNLL2"/>
    <property type="match status" value="1"/>
</dbReference>
<dbReference type="Proteomes" id="UP000596661">
    <property type="component" value="Chromosome 3"/>
</dbReference>
<dbReference type="SMART" id="SM01375">
    <property type="entry name" value="Dynein_light"/>
    <property type="match status" value="1"/>
</dbReference>